<evidence type="ECO:0000313" key="2">
    <source>
        <dbReference type="Proteomes" id="UP001148662"/>
    </source>
</evidence>
<keyword evidence="2" id="KW-1185">Reference proteome</keyword>
<name>A0ACC1T2E1_9APHY</name>
<comment type="caution">
    <text evidence="1">The sequence shown here is derived from an EMBL/GenBank/DDBJ whole genome shotgun (WGS) entry which is preliminary data.</text>
</comment>
<accession>A0ACC1T2E1</accession>
<reference evidence="1" key="1">
    <citation type="submission" date="2022-07" db="EMBL/GenBank/DDBJ databases">
        <title>Genome Sequence of Phlebia brevispora.</title>
        <authorList>
            <person name="Buettner E."/>
        </authorList>
    </citation>
    <scope>NUCLEOTIDE SEQUENCE</scope>
    <source>
        <strain evidence="1">MPL23</strain>
    </source>
</reference>
<evidence type="ECO:0000313" key="1">
    <source>
        <dbReference type="EMBL" id="KAJ3551436.1"/>
    </source>
</evidence>
<sequence length="445" mass="49102">MSQTQQSEKPRFRVAVCGGGITGLLLTIALSKYEDIEVQVYEAAESFKEIGAGVTIWGRAWSILSRLGLAHDLRQAEDIPSDGQNDPTLSFDLRKSDQPEEGFLWKALRLPYTCLYVHRAHFLDVLVKHLPEGVTNLRKRLITYSNQDSGSIELQFSDGTKATCDLLVGCDGIRSAVRKQMFEDEAVRQLQPELVKYVDPVFSGSFTYRAVFSMEVLKGREGEPHPSLNAPTIYCGKGKSVITYPIAGGSLCNFGALVTDVSAAGKEYGGPWVTESSAQELLDCYAGWEPKVQDLLKLIPPEKPVTKWVINQVHPLPFSVIDNVALVGDAAHAMTPYQGAGAAQGIEDAYVLAGLLGHPLTTLATLHLALKAYEHVRLPMGKHVLQQSKRQGWMVQQLSEYGDDFEVIGTAVDKAYDWVRGPDPHSELERALRWCYPNENATAQL</sequence>
<organism evidence="1 2">
    <name type="scientific">Phlebia brevispora</name>
    <dbReference type="NCBI Taxonomy" id="194682"/>
    <lineage>
        <taxon>Eukaryota</taxon>
        <taxon>Fungi</taxon>
        <taxon>Dikarya</taxon>
        <taxon>Basidiomycota</taxon>
        <taxon>Agaricomycotina</taxon>
        <taxon>Agaricomycetes</taxon>
        <taxon>Polyporales</taxon>
        <taxon>Meruliaceae</taxon>
        <taxon>Phlebia</taxon>
    </lineage>
</organism>
<dbReference type="EMBL" id="JANHOG010000801">
    <property type="protein sequence ID" value="KAJ3551436.1"/>
    <property type="molecule type" value="Genomic_DNA"/>
</dbReference>
<proteinExistence type="predicted"/>
<protein>
    <submittedName>
        <fullName evidence="1">Uncharacterized protein</fullName>
    </submittedName>
</protein>
<gene>
    <name evidence="1" type="ORF">NM688_g4701</name>
</gene>
<dbReference type="Proteomes" id="UP001148662">
    <property type="component" value="Unassembled WGS sequence"/>
</dbReference>